<accession>A0A1I8B514</accession>
<evidence type="ECO:0000313" key="2">
    <source>
        <dbReference type="Proteomes" id="UP000095281"/>
    </source>
</evidence>
<reference evidence="3" key="1">
    <citation type="submission" date="2016-11" db="UniProtKB">
        <authorList>
            <consortium name="WormBaseParasite"/>
        </authorList>
    </citation>
    <scope>IDENTIFICATION</scope>
</reference>
<organism evidence="2 3">
    <name type="scientific">Meloidogyne hapla</name>
    <name type="common">Root-knot nematode worm</name>
    <dbReference type="NCBI Taxonomy" id="6305"/>
    <lineage>
        <taxon>Eukaryota</taxon>
        <taxon>Metazoa</taxon>
        <taxon>Ecdysozoa</taxon>
        <taxon>Nematoda</taxon>
        <taxon>Chromadorea</taxon>
        <taxon>Rhabditida</taxon>
        <taxon>Tylenchina</taxon>
        <taxon>Tylenchomorpha</taxon>
        <taxon>Tylenchoidea</taxon>
        <taxon>Meloidogynidae</taxon>
        <taxon>Meloidogyninae</taxon>
        <taxon>Meloidogyne</taxon>
    </lineage>
</organism>
<dbReference type="WBParaSite" id="MhA1_Contig1354.frz3.gene1">
    <property type="protein sequence ID" value="MhA1_Contig1354.frz3.gene1"/>
    <property type="gene ID" value="MhA1_Contig1354.frz3.gene1"/>
</dbReference>
<feature type="chain" id="PRO_5009315453" evidence="1">
    <location>
        <begin position="22"/>
        <end position="137"/>
    </location>
</feature>
<evidence type="ECO:0000313" key="3">
    <source>
        <dbReference type="WBParaSite" id="MhA1_Contig1354.frz3.gene1"/>
    </source>
</evidence>
<keyword evidence="2" id="KW-1185">Reference proteome</keyword>
<evidence type="ECO:0000256" key="1">
    <source>
        <dbReference type="SAM" id="SignalP"/>
    </source>
</evidence>
<sequence length="137" mass="15352">MAKFFLILVVFTFVLIQACYCSPTSKKADSVRDKPKGILKFIENNLLKEQSIVDMEPVETVDNLNMDRLNLNGSRSGVNDNFTFPALTPAHLPNANIEEMNIDDSSSMVDDNFSFLVPTADSLNMDGLNINYKNKQN</sequence>
<dbReference type="Proteomes" id="UP000095281">
    <property type="component" value="Unplaced"/>
</dbReference>
<dbReference type="PROSITE" id="PS51257">
    <property type="entry name" value="PROKAR_LIPOPROTEIN"/>
    <property type="match status" value="1"/>
</dbReference>
<protein>
    <submittedName>
        <fullName evidence="3">Uncharacterized protein</fullName>
    </submittedName>
</protein>
<feature type="signal peptide" evidence="1">
    <location>
        <begin position="1"/>
        <end position="21"/>
    </location>
</feature>
<keyword evidence="1" id="KW-0732">Signal</keyword>
<name>A0A1I8B514_MELHA</name>
<proteinExistence type="predicted"/>
<dbReference type="AlphaFoldDB" id="A0A1I8B514"/>